<dbReference type="AlphaFoldDB" id="A0AAN8VDH4"/>
<sequence>MSPIELLNSFSFGWFADVLLLTVLLQWLSSPLVVNRPFIFCNLTTDEERRLKRNRRQRERYAAMSIEQMRNLADAMADVATAHGENCASINESCLQGLALHILNSISITECPTSSFQALVTNTHPSMIDQGDTVFPFANIFSSDLSIIMNRAILTTKNDFVDQINNIMIQKLPGETIIYLSFDETVAQKNHADNEDFLHNLHPSGLPPHELVLKLNFPIMLLRNLNPAEGLCNGTRMLCLDFNKNVIHAKITVGNFTDKQVFIPRIPLNSATDQSSPVPFRRTQFPIRLYFAMTINKAQGQTLDFVGLYLKEPVFSHGQLYVALSRAKTAKHVKILIRPAILGGDDENCTRNIFSTMENRCVFIEDLKLGQQNWYAKLFIVEKSRIFTSKGNAPYQQYLFGDSKGQTIQAVAQKDDVEYLSNLLQLYHTYYIGYANVTSVDDKKLQMDLIPYQLNLNRSLYCQVTPENLKLSPKNYLPLTSF</sequence>
<keyword evidence="1" id="KW-0472">Membrane</keyword>
<keyword evidence="3" id="KW-0347">Helicase</keyword>
<reference evidence="3 4" key="1">
    <citation type="submission" date="2023-12" db="EMBL/GenBank/DDBJ databases">
        <title>A high-quality genome assembly for Dillenia turbinata (Dilleniales).</title>
        <authorList>
            <person name="Chanderbali A."/>
        </authorList>
    </citation>
    <scope>NUCLEOTIDE SEQUENCE [LARGE SCALE GENOMIC DNA]</scope>
    <source>
        <strain evidence="3">LSX21</strain>
        <tissue evidence="3">Leaf</tissue>
    </source>
</reference>
<dbReference type="Gene3D" id="3.40.50.300">
    <property type="entry name" value="P-loop containing nucleotide triphosphate hydrolases"/>
    <property type="match status" value="1"/>
</dbReference>
<organism evidence="3 4">
    <name type="scientific">Dillenia turbinata</name>
    <dbReference type="NCBI Taxonomy" id="194707"/>
    <lineage>
        <taxon>Eukaryota</taxon>
        <taxon>Viridiplantae</taxon>
        <taxon>Streptophyta</taxon>
        <taxon>Embryophyta</taxon>
        <taxon>Tracheophyta</taxon>
        <taxon>Spermatophyta</taxon>
        <taxon>Magnoliopsida</taxon>
        <taxon>eudicotyledons</taxon>
        <taxon>Gunneridae</taxon>
        <taxon>Pentapetalae</taxon>
        <taxon>Dilleniales</taxon>
        <taxon>Dilleniaceae</taxon>
        <taxon>Dillenia</taxon>
    </lineage>
</organism>
<keyword evidence="4" id="KW-1185">Reference proteome</keyword>
<keyword evidence="1" id="KW-0812">Transmembrane</keyword>
<feature type="transmembrane region" description="Helical" evidence="1">
    <location>
        <begin position="12"/>
        <end position="29"/>
    </location>
</feature>
<gene>
    <name evidence="3" type="ORF">RJ641_009778</name>
</gene>
<keyword evidence="3" id="KW-0067">ATP-binding</keyword>
<protein>
    <submittedName>
        <fullName evidence="3">DNA helicase Pif1-like</fullName>
    </submittedName>
</protein>
<dbReference type="SUPFAM" id="SSF52540">
    <property type="entry name" value="P-loop containing nucleoside triphosphate hydrolases"/>
    <property type="match status" value="1"/>
</dbReference>
<evidence type="ECO:0000256" key="1">
    <source>
        <dbReference type="SAM" id="Phobius"/>
    </source>
</evidence>
<dbReference type="CDD" id="cd18809">
    <property type="entry name" value="SF1_C_RecD"/>
    <property type="match status" value="1"/>
</dbReference>
<evidence type="ECO:0000313" key="3">
    <source>
        <dbReference type="EMBL" id="KAK6925452.1"/>
    </source>
</evidence>
<dbReference type="Pfam" id="PF21530">
    <property type="entry name" value="Pif1_2B_dom"/>
    <property type="match status" value="1"/>
</dbReference>
<dbReference type="SUPFAM" id="SSF50249">
    <property type="entry name" value="Nucleic acid-binding proteins"/>
    <property type="match status" value="1"/>
</dbReference>
<dbReference type="Proteomes" id="UP001370490">
    <property type="component" value="Unassembled WGS sequence"/>
</dbReference>
<dbReference type="PANTHER" id="PTHR10492:SF100">
    <property type="entry name" value="ATP-DEPENDENT DNA HELICASE"/>
    <property type="match status" value="1"/>
</dbReference>
<keyword evidence="3" id="KW-0378">Hydrolase</keyword>
<accession>A0AAN8VDH4</accession>
<dbReference type="InterPro" id="IPR012340">
    <property type="entry name" value="NA-bd_OB-fold"/>
</dbReference>
<dbReference type="InterPro" id="IPR027417">
    <property type="entry name" value="P-loop_NTPase"/>
</dbReference>
<dbReference type="GO" id="GO:0004386">
    <property type="term" value="F:helicase activity"/>
    <property type="evidence" value="ECO:0007669"/>
    <property type="project" value="UniProtKB-KW"/>
</dbReference>
<dbReference type="PANTHER" id="PTHR10492">
    <property type="match status" value="1"/>
</dbReference>
<keyword evidence="1" id="KW-1133">Transmembrane helix</keyword>
<dbReference type="FunFam" id="3.40.50.300:FF:002884">
    <property type="entry name" value="ATP-dependent DNA helicase"/>
    <property type="match status" value="1"/>
</dbReference>
<dbReference type="InterPro" id="IPR049163">
    <property type="entry name" value="Pif1-like_2B_dom"/>
</dbReference>
<evidence type="ECO:0000313" key="4">
    <source>
        <dbReference type="Proteomes" id="UP001370490"/>
    </source>
</evidence>
<name>A0AAN8VDH4_9MAGN</name>
<evidence type="ECO:0000259" key="2">
    <source>
        <dbReference type="Pfam" id="PF21530"/>
    </source>
</evidence>
<comment type="caution">
    <text evidence="3">The sequence shown here is derived from an EMBL/GenBank/DDBJ whole genome shotgun (WGS) entry which is preliminary data.</text>
</comment>
<dbReference type="Gene3D" id="2.40.50.140">
    <property type="entry name" value="Nucleic acid-binding proteins"/>
    <property type="match status" value="1"/>
</dbReference>
<keyword evidence="3" id="KW-0547">Nucleotide-binding</keyword>
<feature type="domain" description="DNA helicase Pif1-like 2B" evidence="2">
    <location>
        <begin position="196"/>
        <end position="239"/>
    </location>
</feature>
<proteinExistence type="predicted"/>
<dbReference type="EMBL" id="JBAMMX010000016">
    <property type="protein sequence ID" value="KAK6925452.1"/>
    <property type="molecule type" value="Genomic_DNA"/>
</dbReference>